<dbReference type="EMBL" id="JAHZIJ010000006">
    <property type="protein sequence ID" value="MBW7475320.1"/>
    <property type="molecule type" value="Genomic_DNA"/>
</dbReference>
<dbReference type="InterPro" id="IPR002347">
    <property type="entry name" value="SDR_fam"/>
</dbReference>
<dbReference type="RefSeq" id="WP_219872562.1">
    <property type="nucleotide sequence ID" value="NZ_JAHZIJ010000006.1"/>
</dbReference>
<dbReference type="NCBIfam" id="NF009499">
    <property type="entry name" value="PRK12859.1"/>
    <property type="match status" value="1"/>
</dbReference>
<protein>
    <submittedName>
        <fullName evidence="3">SDR family oxidoreductase</fullName>
    </submittedName>
</protein>
<keyword evidence="4" id="KW-1185">Reference proteome</keyword>
<evidence type="ECO:0000256" key="2">
    <source>
        <dbReference type="ARBA" id="ARBA00023002"/>
    </source>
</evidence>
<dbReference type="PRINTS" id="PR00080">
    <property type="entry name" value="SDRFAMILY"/>
</dbReference>
<comment type="similarity">
    <text evidence="1">Belongs to the short-chain dehydrogenases/reductases (SDR) family.</text>
</comment>
<dbReference type="InterPro" id="IPR020904">
    <property type="entry name" value="Sc_DH/Rdtase_CS"/>
</dbReference>
<dbReference type="PROSITE" id="PS00061">
    <property type="entry name" value="ADH_SHORT"/>
    <property type="match status" value="1"/>
</dbReference>
<organism evidence="3 4">
    <name type="scientific">Paenibacillus oenotherae</name>
    <dbReference type="NCBI Taxonomy" id="1435645"/>
    <lineage>
        <taxon>Bacteria</taxon>
        <taxon>Bacillati</taxon>
        <taxon>Bacillota</taxon>
        <taxon>Bacilli</taxon>
        <taxon>Bacillales</taxon>
        <taxon>Paenibacillaceae</taxon>
        <taxon>Paenibacillus</taxon>
    </lineage>
</organism>
<dbReference type="PANTHER" id="PTHR48107:SF7">
    <property type="entry name" value="RE15974P"/>
    <property type="match status" value="1"/>
</dbReference>
<proteinExistence type="inferred from homology"/>
<dbReference type="Pfam" id="PF13561">
    <property type="entry name" value="adh_short_C2"/>
    <property type="match status" value="1"/>
</dbReference>
<dbReference type="PANTHER" id="PTHR48107">
    <property type="entry name" value="NADPH-DEPENDENT ALDEHYDE REDUCTASE-LIKE PROTEIN, CHLOROPLASTIC-RELATED"/>
    <property type="match status" value="1"/>
</dbReference>
<dbReference type="PRINTS" id="PR00081">
    <property type="entry name" value="GDHRDH"/>
</dbReference>
<dbReference type="SUPFAM" id="SSF51735">
    <property type="entry name" value="NAD(P)-binding Rossmann-fold domains"/>
    <property type="match status" value="1"/>
</dbReference>
<gene>
    <name evidence="3" type="ORF">K0T92_11225</name>
</gene>
<dbReference type="Proteomes" id="UP000812277">
    <property type="component" value="Unassembled WGS sequence"/>
</dbReference>
<reference evidence="3 4" key="1">
    <citation type="submission" date="2021-07" db="EMBL/GenBank/DDBJ databases">
        <title>Paenibacillus radiodurans sp. nov., isolated from the southeastern edge of Tengger Desert.</title>
        <authorList>
            <person name="Zhang G."/>
        </authorList>
    </citation>
    <scope>NUCLEOTIDE SEQUENCE [LARGE SCALE GENOMIC DNA]</scope>
    <source>
        <strain evidence="3 4">DT7-4</strain>
    </source>
</reference>
<dbReference type="InterPro" id="IPR036291">
    <property type="entry name" value="NAD(P)-bd_dom_sf"/>
</dbReference>
<evidence type="ECO:0000313" key="4">
    <source>
        <dbReference type="Proteomes" id="UP000812277"/>
    </source>
</evidence>
<keyword evidence="2" id="KW-0560">Oxidoreductase</keyword>
<evidence type="ECO:0000313" key="3">
    <source>
        <dbReference type="EMBL" id="MBW7475320.1"/>
    </source>
</evidence>
<sequence>MRLNNQGKLAGRTAIVTGASRSIGLGAAICKALAQEGADIFFTYWLEYDEQMPWGVDTLEQEHLREEILAMGVKCEHLRTDLSDTSQIPLLLNEVEHRIGLPSILVNNACYSMNDDFSTITAESLDAHYAINVRAVALLSVEFARRFNGKSGGRVISMTSGQFQGPMAGELSYATTKGAIDAFTKTFAAEVGHKGITVNAVNPGPTDTGWMTGELRQDLASRSPMGRVGLPQDAARLVAFLASDEAEWITGQSIHSTGGFA</sequence>
<accession>A0ABS7D611</accession>
<name>A0ABS7D611_9BACL</name>
<comment type="caution">
    <text evidence="3">The sequence shown here is derived from an EMBL/GenBank/DDBJ whole genome shotgun (WGS) entry which is preliminary data.</text>
</comment>
<dbReference type="NCBIfam" id="NF009389">
    <property type="entry name" value="PRK12748.1"/>
    <property type="match status" value="1"/>
</dbReference>
<dbReference type="Gene3D" id="3.40.50.720">
    <property type="entry name" value="NAD(P)-binding Rossmann-like Domain"/>
    <property type="match status" value="1"/>
</dbReference>
<dbReference type="CDD" id="cd05233">
    <property type="entry name" value="SDR_c"/>
    <property type="match status" value="1"/>
</dbReference>
<evidence type="ECO:0000256" key="1">
    <source>
        <dbReference type="ARBA" id="ARBA00006484"/>
    </source>
</evidence>